<dbReference type="EMBL" id="LNYP01000029">
    <property type="protein sequence ID" value="KTD38213.1"/>
    <property type="molecule type" value="Genomic_DNA"/>
</dbReference>
<dbReference type="Gene3D" id="3.10.450.50">
    <property type="match status" value="1"/>
</dbReference>
<organism evidence="2 3">
    <name type="scientific">Legionella oakridgensis</name>
    <dbReference type="NCBI Taxonomy" id="29423"/>
    <lineage>
        <taxon>Bacteria</taxon>
        <taxon>Pseudomonadati</taxon>
        <taxon>Pseudomonadota</taxon>
        <taxon>Gammaproteobacteria</taxon>
        <taxon>Legionellales</taxon>
        <taxon>Legionellaceae</taxon>
        <taxon>Legionella</taxon>
    </lineage>
</organism>
<keyword evidence="1" id="KW-0732">Signal</keyword>
<dbReference type="Proteomes" id="UP000054858">
    <property type="component" value="Unassembled WGS sequence"/>
</dbReference>
<evidence type="ECO:0008006" key="4">
    <source>
        <dbReference type="Google" id="ProtNLM"/>
    </source>
</evidence>
<dbReference type="PATRIC" id="fig|29423.5.peg.1981"/>
<sequence>MSRLRTILSSLFLSLFCVYGSAAQNSLLQTPVEKIPYADTLEDATFKKILTLYQTKYGAEWVQAMSQLLDQDAVMLHWQGQQTMPIRGATNIQNYLTKEVQQYPMLTKNVGRFMVAGSRVGGGNDPEGSVLILFYVGSTQPENKKPWVWAGCDIITLSHGKIIDWRIEEDTYMKWVKHPEKIDIQNEYNIIDNYWKPMTTTNNLVGMAYVQDLKRTVMPTKQRGDLLLQRMKDSIEQSTWEPDGILFLKGKNNVKAMFFDGLLSVLPDFYENVERTLVSGNAFIMIQNPSGTQSLPNGNNHRAWYNCDIYFFDGVNISAMLFQRDTQMDIVEEQRGMKQ</sequence>
<comment type="caution">
    <text evidence="2">The sequence shown here is derived from an EMBL/GenBank/DDBJ whole genome shotgun (WGS) entry which is preliminary data.</text>
</comment>
<dbReference type="AlphaFoldDB" id="A0A0W0X0X7"/>
<protein>
    <recommendedName>
        <fullName evidence="4">SnoaL-like domain protein</fullName>
    </recommendedName>
</protein>
<evidence type="ECO:0000256" key="1">
    <source>
        <dbReference type="SAM" id="SignalP"/>
    </source>
</evidence>
<evidence type="ECO:0000313" key="3">
    <source>
        <dbReference type="Proteomes" id="UP000054858"/>
    </source>
</evidence>
<proteinExistence type="predicted"/>
<evidence type="ECO:0000313" key="2">
    <source>
        <dbReference type="EMBL" id="KTD38213.1"/>
    </source>
</evidence>
<gene>
    <name evidence="2" type="ORF">Loak_1889</name>
</gene>
<name>A0A0W0X0X7_9GAMM</name>
<dbReference type="SUPFAM" id="SSF54427">
    <property type="entry name" value="NTF2-like"/>
    <property type="match status" value="1"/>
</dbReference>
<reference evidence="2 3" key="1">
    <citation type="submission" date="2015-11" db="EMBL/GenBank/DDBJ databases">
        <title>Genomic analysis of 38 Legionella species identifies large and diverse effector repertoires.</title>
        <authorList>
            <person name="Burstein D."/>
            <person name="Amaro F."/>
            <person name="Zusman T."/>
            <person name="Lifshitz Z."/>
            <person name="Cohen O."/>
            <person name="Gilbert J.A."/>
            <person name="Pupko T."/>
            <person name="Shuman H.A."/>
            <person name="Segal G."/>
        </authorList>
    </citation>
    <scope>NUCLEOTIDE SEQUENCE [LARGE SCALE GENOMIC DNA]</scope>
    <source>
        <strain evidence="2 3">Oak Ridge-10</strain>
    </source>
</reference>
<feature type="signal peptide" evidence="1">
    <location>
        <begin position="1"/>
        <end position="22"/>
    </location>
</feature>
<dbReference type="InterPro" id="IPR032710">
    <property type="entry name" value="NTF2-like_dom_sf"/>
</dbReference>
<accession>A0A0W0X0X7</accession>
<feature type="chain" id="PRO_5006916012" description="SnoaL-like domain protein" evidence="1">
    <location>
        <begin position="23"/>
        <end position="339"/>
    </location>
</feature>
<dbReference type="RefSeq" id="WP_025384696.1">
    <property type="nucleotide sequence ID" value="NZ_LCUA01000003.1"/>
</dbReference>